<feature type="domain" description="F-box" evidence="1">
    <location>
        <begin position="1"/>
        <end position="53"/>
    </location>
</feature>
<sequence>MPVPAIPPEIVEEILKQLPPDETFSTVTTLLACTLVSHDFAAIAKQDSIWGPIARDRSQLEREPTFVELTNQEDRKDMELGFPIEPPANKIPHVLALAELGEVNAVGLLRSFIECDVDVIFPEDWLARRYWAKQALGLVLRKRAIEVWRRIGEGWDGAEAFAEGIFAFAVFRGTQDRDDVDFYLAGVTPMLKSFGDFLEAEYHGLQGDMNSLKDVAALLEYSLRHSLRVRARPLEDSSDTPEPAVSDFFAHEVLRRIAEAHESGDESRIIGSHKMVVAAVLCAALKQVERYLPLVFDPVIALDCLFIKVGWTPASIRADEFFMLGFIQPMIFPADIFKALFDVLQTKRRLVQELSFDAFCAPASARDLLHLFATELGHALSVDQHRLGADSVSDMMMREDFASGHYAWALCATLIRPISPIVSQPLPINVAITMLSILVKERFGYDVELLRDHVLPHLQGIASSGPSNAFVHLIEGIKTRDAEQRIVQSRSETAAPRFKLGDVVGLKRGNVELEVQVITGWEVVEVDSHGDSTSRKSTRIGYETLTTEGVSHVLEESDNLQLHRATKKQIKAFLEVVDIGQYFKQVDPGEKNGRAPSFIMAEDVRKVYPDG</sequence>
<dbReference type="InParanoid" id="A0A1Y2FBC7"/>
<dbReference type="Proteomes" id="UP000193467">
    <property type="component" value="Unassembled WGS sequence"/>
</dbReference>
<dbReference type="AlphaFoldDB" id="A0A1Y2FBC7"/>
<dbReference type="STRING" id="106004.A0A1Y2FBC7"/>
<dbReference type="InterPro" id="IPR001810">
    <property type="entry name" value="F-box_dom"/>
</dbReference>
<reference evidence="2 3" key="1">
    <citation type="submission" date="2016-07" db="EMBL/GenBank/DDBJ databases">
        <title>Pervasive Adenine N6-methylation of Active Genes in Fungi.</title>
        <authorList>
            <consortium name="DOE Joint Genome Institute"/>
            <person name="Mondo S.J."/>
            <person name="Dannebaum R.O."/>
            <person name="Kuo R.C."/>
            <person name="Labutti K."/>
            <person name="Haridas S."/>
            <person name="Kuo A."/>
            <person name="Salamov A."/>
            <person name="Ahrendt S.R."/>
            <person name="Lipzen A."/>
            <person name="Sullivan W."/>
            <person name="Andreopoulos W.B."/>
            <person name="Clum A."/>
            <person name="Lindquist E."/>
            <person name="Daum C."/>
            <person name="Ramamoorthy G.K."/>
            <person name="Gryganskyi A."/>
            <person name="Culley D."/>
            <person name="Magnuson J.K."/>
            <person name="James T.Y."/>
            <person name="O'Malley M.A."/>
            <person name="Stajich J.E."/>
            <person name="Spatafora J.W."/>
            <person name="Visel A."/>
            <person name="Grigoriev I.V."/>
        </authorList>
    </citation>
    <scope>NUCLEOTIDE SEQUENCE [LARGE SCALE GENOMIC DNA]</scope>
    <source>
        <strain evidence="2 3">62-1032</strain>
    </source>
</reference>
<dbReference type="OrthoDB" id="28868at2759"/>
<protein>
    <recommendedName>
        <fullName evidence="1">F-box domain-containing protein</fullName>
    </recommendedName>
</protein>
<name>A0A1Y2FBC7_9BASI</name>
<dbReference type="EMBL" id="MCGR01000024">
    <property type="protein sequence ID" value="ORY80744.1"/>
    <property type="molecule type" value="Genomic_DNA"/>
</dbReference>
<comment type="caution">
    <text evidence="2">The sequence shown here is derived from an EMBL/GenBank/DDBJ whole genome shotgun (WGS) entry which is preliminary data.</text>
</comment>
<gene>
    <name evidence="2" type="ORF">BCR35DRAFT_331806</name>
</gene>
<dbReference type="InterPro" id="IPR036047">
    <property type="entry name" value="F-box-like_dom_sf"/>
</dbReference>
<proteinExistence type="predicted"/>
<dbReference type="PROSITE" id="PS50181">
    <property type="entry name" value="FBOX"/>
    <property type="match status" value="1"/>
</dbReference>
<keyword evidence="3" id="KW-1185">Reference proteome</keyword>
<evidence type="ECO:0000259" key="1">
    <source>
        <dbReference type="PROSITE" id="PS50181"/>
    </source>
</evidence>
<accession>A0A1Y2FBC7</accession>
<dbReference type="SUPFAM" id="SSF81383">
    <property type="entry name" value="F-box domain"/>
    <property type="match status" value="1"/>
</dbReference>
<evidence type="ECO:0000313" key="2">
    <source>
        <dbReference type="EMBL" id="ORY80744.1"/>
    </source>
</evidence>
<organism evidence="2 3">
    <name type="scientific">Leucosporidium creatinivorum</name>
    <dbReference type="NCBI Taxonomy" id="106004"/>
    <lineage>
        <taxon>Eukaryota</taxon>
        <taxon>Fungi</taxon>
        <taxon>Dikarya</taxon>
        <taxon>Basidiomycota</taxon>
        <taxon>Pucciniomycotina</taxon>
        <taxon>Microbotryomycetes</taxon>
        <taxon>Leucosporidiales</taxon>
        <taxon>Leucosporidium</taxon>
    </lineage>
</organism>
<evidence type="ECO:0000313" key="3">
    <source>
        <dbReference type="Proteomes" id="UP000193467"/>
    </source>
</evidence>